<keyword evidence="1" id="KW-0808">Transferase</keyword>
<dbReference type="GO" id="GO:0008168">
    <property type="term" value="F:methyltransferase activity"/>
    <property type="evidence" value="ECO:0007669"/>
    <property type="project" value="UniProtKB-KW"/>
</dbReference>
<organism evidence="2 3">
    <name type="scientific">Pendulispora brunnea</name>
    <dbReference type="NCBI Taxonomy" id="2905690"/>
    <lineage>
        <taxon>Bacteria</taxon>
        <taxon>Pseudomonadati</taxon>
        <taxon>Myxococcota</taxon>
        <taxon>Myxococcia</taxon>
        <taxon>Myxococcales</taxon>
        <taxon>Sorangiineae</taxon>
        <taxon>Pendulisporaceae</taxon>
        <taxon>Pendulispora</taxon>
    </lineage>
</organism>
<evidence type="ECO:0000313" key="3">
    <source>
        <dbReference type="Proteomes" id="UP001379533"/>
    </source>
</evidence>
<dbReference type="PANTHER" id="PTHR43861:SF3">
    <property type="entry name" value="PUTATIVE (AFU_ORTHOLOGUE AFUA_2G14390)-RELATED"/>
    <property type="match status" value="1"/>
</dbReference>
<keyword evidence="2" id="KW-0489">Methyltransferase</keyword>
<dbReference type="Proteomes" id="UP001379533">
    <property type="component" value="Chromosome"/>
</dbReference>
<proteinExistence type="predicted"/>
<evidence type="ECO:0000313" key="2">
    <source>
        <dbReference type="EMBL" id="WXA94874.1"/>
    </source>
</evidence>
<keyword evidence="3" id="KW-1185">Reference proteome</keyword>
<reference evidence="2 3" key="1">
    <citation type="submission" date="2021-12" db="EMBL/GenBank/DDBJ databases">
        <title>Discovery of the Pendulisporaceae a myxobacterial family with distinct sporulation behavior and unique specialized metabolism.</title>
        <authorList>
            <person name="Garcia R."/>
            <person name="Popoff A."/>
            <person name="Bader C.D."/>
            <person name="Loehr J."/>
            <person name="Walesch S."/>
            <person name="Walt C."/>
            <person name="Boldt J."/>
            <person name="Bunk B."/>
            <person name="Haeckl F.J.F.P.J."/>
            <person name="Gunesch A.P."/>
            <person name="Birkelbach J."/>
            <person name="Nuebel U."/>
            <person name="Pietschmann T."/>
            <person name="Bach T."/>
            <person name="Mueller R."/>
        </authorList>
    </citation>
    <scope>NUCLEOTIDE SEQUENCE [LARGE SCALE GENOMIC DNA]</scope>
    <source>
        <strain evidence="2 3">MSr12523</strain>
    </source>
</reference>
<dbReference type="EMBL" id="CP089982">
    <property type="protein sequence ID" value="WXA94874.1"/>
    <property type="molecule type" value="Genomic_DNA"/>
</dbReference>
<dbReference type="RefSeq" id="WP_394845484.1">
    <property type="nucleotide sequence ID" value="NZ_CP089982.1"/>
</dbReference>
<gene>
    <name evidence="2" type="ORF">LZC95_51690</name>
</gene>
<dbReference type="CDD" id="cd02440">
    <property type="entry name" value="AdoMet_MTases"/>
    <property type="match status" value="1"/>
</dbReference>
<sequence length="266" mass="29530">MAMVETTGRYTFDNDIPAAAEQLDHLAELLDPHSQRVLATTGVGPGWRCFDIGSGAGTIATWLATRVGANGRVVAGDLKPHHIPAYDCIEVRRFDVRTDEVPARAFDLIHARLVLMHLPEREHVLSRLVKALAPGGYLVISDFHWSTAADLVLHSPDPSDAELFDLFNRTLAEIAIRNGADLTWARRIHTVMRAAGLEEVYTAIDTQTWVGSEPGCLLDRVNSFQLEGDLYRAGMRRDQLERVRALLLNPDFARLSPLLFTSVGRK</sequence>
<dbReference type="InterPro" id="IPR029063">
    <property type="entry name" value="SAM-dependent_MTases_sf"/>
</dbReference>
<dbReference type="GO" id="GO:0032259">
    <property type="term" value="P:methylation"/>
    <property type="evidence" value="ECO:0007669"/>
    <property type="project" value="UniProtKB-KW"/>
</dbReference>
<accession>A0ABZ2K8B5</accession>
<dbReference type="PANTHER" id="PTHR43861">
    <property type="entry name" value="TRANS-ACONITATE 2-METHYLTRANSFERASE-RELATED"/>
    <property type="match status" value="1"/>
</dbReference>
<protein>
    <submittedName>
        <fullName evidence="2">Methyltransferase domain-containing protein</fullName>
    </submittedName>
</protein>
<dbReference type="Gene3D" id="3.40.50.150">
    <property type="entry name" value="Vaccinia Virus protein VP39"/>
    <property type="match status" value="1"/>
</dbReference>
<dbReference type="SUPFAM" id="SSF53335">
    <property type="entry name" value="S-adenosyl-L-methionine-dependent methyltransferases"/>
    <property type="match status" value="1"/>
</dbReference>
<name>A0ABZ2K8B5_9BACT</name>
<evidence type="ECO:0000256" key="1">
    <source>
        <dbReference type="ARBA" id="ARBA00022679"/>
    </source>
</evidence>
<dbReference type="Pfam" id="PF13489">
    <property type="entry name" value="Methyltransf_23"/>
    <property type="match status" value="1"/>
</dbReference>